<dbReference type="Gene3D" id="1.20.5.300">
    <property type="match status" value="1"/>
</dbReference>
<keyword evidence="1" id="KW-1133">Transmembrane helix</keyword>
<dbReference type="OrthoDB" id="9808689at2"/>
<dbReference type="InterPro" id="IPR003399">
    <property type="entry name" value="Mce/MlaD"/>
</dbReference>
<dbReference type="Pfam" id="PF02470">
    <property type="entry name" value="MlaD"/>
    <property type="match status" value="1"/>
</dbReference>
<dbReference type="Proteomes" id="UP000298179">
    <property type="component" value="Unassembled WGS sequence"/>
</dbReference>
<keyword evidence="4" id="KW-1185">Reference proteome</keyword>
<proteinExistence type="predicted"/>
<evidence type="ECO:0000313" key="3">
    <source>
        <dbReference type="EMBL" id="TFF27717.1"/>
    </source>
</evidence>
<sequence>METKANYVRVGIFTLVVLALAVGFTYWTVFASSGDSRVPLLVRIEGSVTGLQSGSQVLFNGLPVGQVTALRIDNNNPGVVIASTAVDPTIPIKDNTQANIGFQGLTGLAFIELKGGDASSGNLIQEARDQGVTPVIRANPSDVTDILATARDIADRANNILGEFESIVKGAGPGVQTTVANVAKTSENVETFTAALAKNTDNIDDFVDSLSKLTVSARRVADALPPTIARAQAILGAVDTDEVAQIVDNVTQVTANVRNQSDKLGEVMDSVQSAANGVGRIGEVINRNSDGIDSFVSALGPFATTATDVATKLGTTLEGADRVIAAVDPEKVSTTLDGVSTTATNVADLSQKLKDQAGAIDTIVQGASNAVSNVESVTQTVADRREDIDRAIANIAPLTDTANRVANRLDVTLQNADRVVAAVDPDKVASALDSFSAASADVASITDTVNQQKEAISSAISGFANTVQNVNRISTTVAQRTDEIDQLLQRLGPISANVTDASAKLNATIDSARGVVDSIDTAAINKSIANVDAITGAVREKTPEIQSIVDRVNSAVLTIDNAVKGFSETRAQIDTLVASFDPGKVNQAVENISSATGNVANAADSIAKVANDIGEKRPEIDRIIANVETTSESLKSASTKIDGVIRSIDEVFAGAGSGTKLGSELSGALQAVRGAAQSIQEQVTPISANLQRFSGQGLQEFQTLMRSVNRTVNRIDDAVTDFSNNPSRIIYGGDDVKQFDGRTRR</sequence>
<comment type="caution">
    <text evidence="3">The sequence shown here is derived from an EMBL/GenBank/DDBJ whole genome shotgun (WGS) entry which is preliminary data.</text>
</comment>
<evidence type="ECO:0000256" key="1">
    <source>
        <dbReference type="SAM" id="Phobius"/>
    </source>
</evidence>
<organism evidence="3 4">
    <name type="scientific">Jiella endophytica</name>
    <dbReference type="NCBI Taxonomy" id="2558362"/>
    <lineage>
        <taxon>Bacteria</taxon>
        <taxon>Pseudomonadati</taxon>
        <taxon>Pseudomonadota</taxon>
        <taxon>Alphaproteobacteria</taxon>
        <taxon>Hyphomicrobiales</taxon>
        <taxon>Aurantimonadaceae</taxon>
        <taxon>Jiella</taxon>
    </lineage>
</organism>
<protein>
    <submittedName>
        <fullName evidence="3">MCE family protein</fullName>
    </submittedName>
</protein>
<keyword evidence="1" id="KW-0812">Transmembrane</keyword>
<dbReference type="PANTHER" id="PTHR36698">
    <property type="entry name" value="BLL5892 PROTEIN"/>
    <property type="match status" value="1"/>
</dbReference>
<keyword evidence="1" id="KW-0472">Membrane</keyword>
<evidence type="ECO:0000313" key="4">
    <source>
        <dbReference type="Proteomes" id="UP000298179"/>
    </source>
</evidence>
<evidence type="ECO:0000259" key="2">
    <source>
        <dbReference type="Pfam" id="PF02470"/>
    </source>
</evidence>
<dbReference type="AlphaFoldDB" id="A0A4Y8RV74"/>
<name>A0A4Y8RV74_9HYPH</name>
<feature type="transmembrane region" description="Helical" evidence="1">
    <location>
        <begin position="7"/>
        <end position="29"/>
    </location>
</feature>
<dbReference type="RefSeq" id="WP_134760591.1">
    <property type="nucleotide sequence ID" value="NZ_SOZD01000001.1"/>
</dbReference>
<accession>A0A4Y8RV74</accession>
<gene>
    <name evidence="3" type="ORF">E3C22_04475</name>
</gene>
<dbReference type="Gene3D" id="1.10.287.950">
    <property type="entry name" value="Methyl-accepting chemotaxis protein"/>
    <property type="match status" value="2"/>
</dbReference>
<feature type="domain" description="Mce/MlaD" evidence="2">
    <location>
        <begin position="46"/>
        <end position="116"/>
    </location>
</feature>
<reference evidence="3 4" key="1">
    <citation type="submission" date="2019-03" db="EMBL/GenBank/DDBJ databases">
        <title>Jiella endophytica sp. nov., a novel endophytic bacterium isolated from root of Ficus microcarpa Linn. f.</title>
        <authorList>
            <person name="Tuo L."/>
        </authorList>
    </citation>
    <scope>NUCLEOTIDE SEQUENCE [LARGE SCALE GENOMIC DNA]</scope>
    <source>
        <strain evidence="3 4">CBS5Q-3</strain>
    </source>
</reference>
<dbReference type="SUPFAM" id="SSF58104">
    <property type="entry name" value="Methyl-accepting chemotaxis protein (MCP) signaling domain"/>
    <property type="match status" value="3"/>
</dbReference>
<dbReference type="EMBL" id="SOZD01000001">
    <property type="protein sequence ID" value="TFF27717.1"/>
    <property type="molecule type" value="Genomic_DNA"/>
</dbReference>
<dbReference type="PANTHER" id="PTHR36698:SF2">
    <property type="entry name" value="MCE_MLAD DOMAIN-CONTAINING PROTEIN"/>
    <property type="match status" value="1"/>
</dbReference>